<dbReference type="STRING" id="718252.FP2_28100"/>
<organism evidence="1 2">
    <name type="scientific">Faecalibacterium prausnitzii L2-6</name>
    <dbReference type="NCBI Taxonomy" id="718252"/>
    <lineage>
        <taxon>Bacteria</taxon>
        <taxon>Bacillati</taxon>
        <taxon>Bacillota</taxon>
        <taxon>Clostridia</taxon>
        <taxon>Eubacteriales</taxon>
        <taxon>Oscillospiraceae</taxon>
        <taxon>Faecalibacterium</taxon>
    </lineage>
</organism>
<reference evidence="1 2" key="2">
    <citation type="submission" date="2010-03" db="EMBL/GenBank/DDBJ databases">
        <authorList>
            <person name="Pajon A."/>
        </authorList>
    </citation>
    <scope>NUCLEOTIDE SEQUENCE [LARGE SCALE GENOMIC DNA]</scope>
    <source>
        <strain evidence="2">L2-6</strain>
    </source>
</reference>
<evidence type="ECO:0000313" key="1">
    <source>
        <dbReference type="EMBL" id="CBL00093.1"/>
    </source>
</evidence>
<dbReference type="HOGENOM" id="CLU_3200076_0_0_9"/>
<dbReference type="BioCyc" id="FPRA718252:G1375-2414-MONOMER"/>
<dbReference type="Proteomes" id="UP000008804">
    <property type="component" value="Chromosome"/>
</dbReference>
<dbReference type="AlphaFoldDB" id="D4K1E4"/>
<evidence type="ECO:0000313" key="2">
    <source>
        <dbReference type="Proteomes" id="UP000008804"/>
    </source>
</evidence>
<gene>
    <name evidence="1" type="ORF">FP2_28100</name>
</gene>
<sequence>MPRPLLDRRGGSALALTERLFLRNGKAAAGEKAPAAVPPAMMPVI</sequence>
<accession>D4K1E4</accession>
<protein>
    <submittedName>
        <fullName evidence="1">Uncharacterized protein</fullName>
    </submittedName>
</protein>
<proteinExistence type="predicted"/>
<keyword evidence="2" id="KW-1185">Reference proteome</keyword>
<name>D4K1E4_9FIRM</name>
<dbReference type="KEGG" id="fpr:FP2_28100"/>
<reference evidence="1 2" key="1">
    <citation type="submission" date="2010-03" db="EMBL/GenBank/DDBJ databases">
        <title>The genome sequence of Faecalibacterium prausnitzii L2/6.</title>
        <authorList>
            <consortium name="metaHIT consortium -- http://www.metahit.eu/"/>
            <person name="Pajon A."/>
            <person name="Turner K."/>
            <person name="Parkhill J."/>
            <person name="Duncan S."/>
            <person name="Flint H."/>
        </authorList>
    </citation>
    <scope>NUCLEOTIDE SEQUENCE [LARGE SCALE GENOMIC DNA]</scope>
    <source>
        <strain evidence="2">L2-6</strain>
    </source>
</reference>
<dbReference type="EMBL" id="FP929045">
    <property type="protein sequence ID" value="CBL00093.1"/>
    <property type="molecule type" value="Genomic_DNA"/>
</dbReference>